<dbReference type="Proteomes" id="UP001501759">
    <property type="component" value="Unassembled WGS sequence"/>
</dbReference>
<dbReference type="PANTHER" id="PTHR44846:SF1">
    <property type="entry name" value="MANNOSYL-D-GLYCERATE TRANSPORT_METABOLISM SYSTEM REPRESSOR MNGR-RELATED"/>
    <property type="match status" value="1"/>
</dbReference>
<evidence type="ECO:0000313" key="6">
    <source>
        <dbReference type="EMBL" id="GAA5008268.1"/>
    </source>
</evidence>
<dbReference type="PANTHER" id="PTHR44846">
    <property type="entry name" value="MANNOSYL-D-GLYCERATE TRANSPORT/METABOLISM SYSTEM REPRESSOR MNGR-RELATED"/>
    <property type="match status" value="1"/>
</dbReference>
<sequence length="311" mass="34904">MPERGERYGRDVGEERGGGGGTEFDRVLGELRTRIADGTYPLDSQLPPQRELAEMFDVSRDTVQRVIRELNSEGWIRSRQGSGTRVVKRPTHAGTSSQEPPRVRAALGTFIARAFAQPVVQLDVFTLTSESLDAHIRLQAERIRLGEIRPERIELRMLLPAESIHLPYPRARVTDPEEELQEQGRPHRLQERLRGITRRHTTSLRVALLDLQAEGLVPSADAVIRYVPLVPTYKLYLRPGVEALFGPYEVVERPILLDDGTEVDALDVLGLGSTLTRHVNDDGDPDSPGSVFMESMQGWFDSCWNLLAETP</sequence>
<feature type="region of interest" description="Disordered" evidence="4">
    <location>
        <begin position="1"/>
        <end position="24"/>
    </location>
</feature>
<keyword evidence="1" id="KW-0805">Transcription regulation</keyword>
<keyword evidence="3" id="KW-0804">Transcription</keyword>
<gene>
    <name evidence="6" type="ORF">GCM10023335_26830</name>
</gene>
<name>A0ABP9IS62_9ACTN</name>
<dbReference type="InterPro" id="IPR000524">
    <property type="entry name" value="Tscrpt_reg_HTH_GntR"/>
</dbReference>
<dbReference type="InterPro" id="IPR036388">
    <property type="entry name" value="WH-like_DNA-bd_sf"/>
</dbReference>
<reference evidence="7" key="1">
    <citation type="journal article" date="2019" name="Int. J. Syst. Evol. Microbiol.">
        <title>The Global Catalogue of Microorganisms (GCM) 10K type strain sequencing project: providing services to taxonomists for standard genome sequencing and annotation.</title>
        <authorList>
            <consortium name="The Broad Institute Genomics Platform"/>
            <consortium name="The Broad Institute Genome Sequencing Center for Infectious Disease"/>
            <person name="Wu L."/>
            <person name="Ma J."/>
        </authorList>
    </citation>
    <scope>NUCLEOTIDE SEQUENCE [LARGE SCALE GENOMIC DNA]</scope>
    <source>
        <strain evidence="7">JCM 18409</strain>
    </source>
</reference>
<evidence type="ECO:0000256" key="1">
    <source>
        <dbReference type="ARBA" id="ARBA00023015"/>
    </source>
</evidence>
<evidence type="ECO:0000313" key="7">
    <source>
        <dbReference type="Proteomes" id="UP001501759"/>
    </source>
</evidence>
<protein>
    <recommendedName>
        <fullName evidence="5">HTH gntR-type domain-containing protein</fullName>
    </recommendedName>
</protein>
<dbReference type="CDD" id="cd07377">
    <property type="entry name" value="WHTH_GntR"/>
    <property type="match status" value="1"/>
</dbReference>
<dbReference type="EMBL" id="BAABKB010000005">
    <property type="protein sequence ID" value="GAA5008268.1"/>
    <property type="molecule type" value="Genomic_DNA"/>
</dbReference>
<organism evidence="6 7">
    <name type="scientific">Streptomyces siamensis</name>
    <dbReference type="NCBI Taxonomy" id="1274986"/>
    <lineage>
        <taxon>Bacteria</taxon>
        <taxon>Bacillati</taxon>
        <taxon>Actinomycetota</taxon>
        <taxon>Actinomycetes</taxon>
        <taxon>Kitasatosporales</taxon>
        <taxon>Streptomycetaceae</taxon>
        <taxon>Streptomyces</taxon>
    </lineage>
</organism>
<evidence type="ECO:0000259" key="5">
    <source>
        <dbReference type="PROSITE" id="PS50949"/>
    </source>
</evidence>
<dbReference type="PROSITE" id="PS50949">
    <property type="entry name" value="HTH_GNTR"/>
    <property type="match status" value="1"/>
</dbReference>
<comment type="caution">
    <text evidence="6">The sequence shown here is derived from an EMBL/GenBank/DDBJ whole genome shotgun (WGS) entry which is preliminary data.</text>
</comment>
<accession>A0ABP9IS62</accession>
<keyword evidence="7" id="KW-1185">Reference proteome</keyword>
<dbReference type="InterPro" id="IPR036390">
    <property type="entry name" value="WH_DNA-bd_sf"/>
</dbReference>
<feature type="domain" description="HTH gntR-type" evidence="5">
    <location>
        <begin position="21"/>
        <end position="89"/>
    </location>
</feature>
<keyword evidence="2" id="KW-0238">DNA-binding</keyword>
<evidence type="ECO:0000256" key="2">
    <source>
        <dbReference type="ARBA" id="ARBA00023125"/>
    </source>
</evidence>
<dbReference type="PRINTS" id="PR00035">
    <property type="entry name" value="HTHGNTR"/>
</dbReference>
<dbReference type="SUPFAM" id="SSF46785">
    <property type="entry name" value="Winged helix' DNA-binding domain"/>
    <property type="match status" value="1"/>
</dbReference>
<evidence type="ECO:0000256" key="3">
    <source>
        <dbReference type="ARBA" id="ARBA00023163"/>
    </source>
</evidence>
<evidence type="ECO:0000256" key="4">
    <source>
        <dbReference type="SAM" id="MobiDB-lite"/>
    </source>
</evidence>
<dbReference type="SMART" id="SM00345">
    <property type="entry name" value="HTH_GNTR"/>
    <property type="match status" value="1"/>
</dbReference>
<feature type="region of interest" description="Disordered" evidence="4">
    <location>
        <begin position="79"/>
        <end position="101"/>
    </location>
</feature>
<dbReference type="Gene3D" id="1.10.10.10">
    <property type="entry name" value="Winged helix-like DNA-binding domain superfamily/Winged helix DNA-binding domain"/>
    <property type="match status" value="1"/>
</dbReference>
<dbReference type="InterPro" id="IPR050679">
    <property type="entry name" value="Bact_HTH_transcr_reg"/>
</dbReference>
<proteinExistence type="predicted"/>
<dbReference type="Pfam" id="PF00392">
    <property type="entry name" value="GntR"/>
    <property type="match status" value="1"/>
</dbReference>